<comment type="similarity">
    <text evidence="3">Belongs to the peptidase S33 family.</text>
</comment>
<dbReference type="Pfam" id="PF12697">
    <property type="entry name" value="Abhydrolase_6"/>
    <property type="match status" value="1"/>
</dbReference>
<evidence type="ECO:0000256" key="8">
    <source>
        <dbReference type="ARBA" id="ARBA00022670"/>
    </source>
</evidence>
<keyword evidence="9" id="KW-0378">Hydrolase</keyword>
<dbReference type="InterPro" id="IPR029058">
    <property type="entry name" value="AB_hydrolase_fold"/>
</dbReference>
<dbReference type="AlphaFoldDB" id="A0A1L3FBZ9"/>
<dbReference type="EC" id="3.4.11.5" evidence="4"/>
<protein>
    <recommendedName>
        <fullName evidence="5">Proline iminopeptidase</fullName>
        <ecNumber evidence="4">3.4.11.5</ecNumber>
    </recommendedName>
    <alternativeName>
        <fullName evidence="10">Prolyl aminopeptidase</fullName>
    </alternativeName>
</protein>
<dbReference type="RefSeq" id="WP_071912396.1">
    <property type="nucleotide sequence ID" value="NZ_CP017637.1"/>
</dbReference>
<evidence type="ECO:0000256" key="3">
    <source>
        <dbReference type="ARBA" id="ARBA00010088"/>
    </source>
</evidence>
<comment type="subcellular location">
    <subcellularLocation>
        <location evidence="2">Cytoplasm</location>
    </subcellularLocation>
</comment>
<dbReference type="Proteomes" id="UP000181962">
    <property type="component" value="Chromosome"/>
</dbReference>
<dbReference type="InterPro" id="IPR000073">
    <property type="entry name" value="AB_hydrolase_1"/>
</dbReference>
<dbReference type="InterPro" id="IPR005944">
    <property type="entry name" value="Pro_iminopeptidase"/>
</dbReference>
<gene>
    <name evidence="12" type="ORF">BKD09_21060</name>
</gene>
<evidence type="ECO:0000256" key="1">
    <source>
        <dbReference type="ARBA" id="ARBA00001585"/>
    </source>
</evidence>
<evidence type="ECO:0000256" key="7">
    <source>
        <dbReference type="ARBA" id="ARBA00022490"/>
    </source>
</evidence>
<evidence type="ECO:0000313" key="12">
    <source>
        <dbReference type="EMBL" id="APG10825.1"/>
    </source>
</evidence>
<dbReference type="PRINTS" id="PR00793">
    <property type="entry name" value="PROAMNOPTASE"/>
</dbReference>
<reference evidence="12 13" key="1">
    <citation type="submission" date="2016-11" db="EMBL/GenBank/DDBJ databases">
        <title>Complete Genome Sequence of Bradyrhizobium sp. strain J5, an isolated from soybean nodule in Hokkaido.</title>
        <authorList>
            <person name="Kanehara K."/>
        </authorList>
    </citation>
    <scope>NUCLEOTIDE SEQUENCE [LARGE SCALE GENOMIC DNA]</scope>
    <source>
        <strain evidence="12 13">J5</strain>
    </source>
</reference>
<proteinExistence type="inferred from homology"/>
<evidence type="ECO:0000256" key="9">
    <source>
        <dbReference type="ARBA" id="ARBA00022801"/>
    </source>
</evidence>
<dbReference type="PANTHER" id="PTHR43722:SF1">
    <property type="entry name" value="PROLINE IMINOPEPTIDASE"/>
    <property type="match status" value="1"/>
</dbReference>
<keyword evidence="7" id="KW-0963">Cytoplasm</keyword>
<keyword evidence="8" id="KW-0645">Protease</keyword>
<sequence length="367" mass="40256">MPRKAARLIGVSLLGVTGILIVVAAAGLGFRAYRQHLAAETLAIRSPKGVQEGGFVDIGGIKQWIQIRGEDRDNPVLLFVHGGPGGSSWPISSGWRPWEKHFTIVQWDQRGTGRTYGAAGDTLAPTMTLERMTQDGVELAEHLRTHLHKDRIVLVGHSWGSFLGIHMVKQRPDLFSAYVGTGQVVGRTTFEKAFELTIARLQRLAAFANNPEALAELAPIASQPALTPENRLIADKWSNALGLPPAGGFQLAGPIPPLFMPDVSLLDLYNWRKGVAFSAQYLTGRNGPMFQSEMASMGFRSSIPMFFIEGDADGVTPGEPAEQYFKEITAPHKEFVWVRGGDHFIPFDRPDEFLAELMARVMPFVGN</sequence>
<evidence type="ECO:0000313" key="13">
    <source>
        <dbReference type="Proteomes" id="UP000181962"/>
    </source>
</evidence>
<evidence type="ECO:0000256" key="4">
    <source>
        <dbReference type="ARBA" id="ARBA00012568"/>
    </source>
</evidence>
<dbReference type="EMBL" id="CP017637">
    <property type="protein sequence ID" value="APG10825.1"/>
    <property type="molecule type" value="Genomic_DNA"/>
</dbReference>
<keyword evidence="6" id="KW-0031">Aminopeptidase</keyword>
<evidence type="ECO:0000256" key="2">
    <source>
        <dbReference type="ARBA" id="ARBA00004496"/>
    </source>
</evidence>
<dbReference type="GO" id="GO:0004177">
    <property type="term" value="F:aminopeptidase activity"/>
    <property type="evidence" value="ECO:0007669"/>
    <property type="project" value="UniProtKB-KW"/>
</dbReference>
<evidence type="ECO:0000256" key="5">
    <source>
        <dbReference type="ARBA" id="ARBA00021843"/>
    </source>
</evidence>
<dbReference type="GO" id="GO:0006508">
    <property type="term" value="P:proteolysis"/>
    <property type="evidence" value="ECO:0007669"/>
    <property type="project" value="UniProtKB-KW"/>
</dbReference>
<comment type="catalytic activity">
    <reaction evidence="1">
        <text>Release of N-terminal proline from a peptide.</text>
        <dbReference type="EC" id="3.4.11.5"/>
    </reaction>
</comment>
<dbReference type="SUPFAM" id="SSF53474">
    <property type="entry name" value="alpha/beta-Hydrolases"/>
    <property type="match status" value="1"/>
</dbReference>
<evidence type="ECO:0000256" key="6">
    <source>
        <dbReference type="ARBA" id="ARBA00022438"/>
    </source>
</evidence>
<name>A0A1L3FBZ9_BRAJP</name>
<dbReference type="PANTHER" id="PTHR43722">
    <property type="entry name" value="PROLINE IMINOPEPTIDASE"/>
    <property type="match status" value="1"/>
</dbReference>
<dbReference type="OrthoDB" id="9796770at2"/>
<evidence type="ECO:0000256" key="10">
    <source>
        <dbReference type="ARBA" id="ARBA00029605"/>
    </source>
</evidence>
<dbReference type="GO" id="GO:0005737">
    <property type="term" value="C:cytoplasm"/>
    <property type="evidence" value="ECO:0007669"/>
    <property type="project" value="UniProtKB-SubCell"/>
</dbReference>
<dbReference type="InterPro" id="IPR002410">
    <property type="entry name" value="Peptidase_S33"/>
</dbReference>
<accession>A0A1L3FBZ9</accession>
<organism evidence="12 13">
    <name type="scientific">Bradyrhizobium japonicum</name>
    <dbReference type="NCBI Taxonomy" id="375"/>
    <lineage>
        <taxon>Bacteria</taxon>
        <taxon>Pseudomonadati</taxon>
        <taxon>Pseudomonadota</taxon>
        <taxon>Alphaproteobacteria</taxon>
        <taxon>Hyphomicrobiales</taxon>
        <taxon>Nitrobacteraceae</taxon>
        <taxon>Bradyrhizobium</taxon>
    </lineage>
</organism>
<feature type="domain" description="AB hydrolase-1" evidence="11">
    <location>
        <begin position="77"/>
        <end position="355"/>
    </location>
</feature>
<dbReference type="Gene3D" id="3.40.50.1820">
    <property type="entry name" value="alpha/beta hydrolase"/>
    <property type="match status" value="1"/>
</dbReference>
<evidence type="ECO:0000259" key="11">
    <source>
        <dbReference type="Pfam" id="PF12697"/>
    </source>
</evidence>